<feature type="domain" description="DDE-1" evidence="1">
    <location>
        <begin position="43"/>
        <end position="207"/>
    </location>
</feature>
<dbReference type="Proteomes" id="UP001165083">
    <property type="component" value="Unassembled WGS sequence"/>
</dbReference>
<name>A0A9W6X212_9STRA</name>
<dbReference type="Pfam" id="PF03184">
    <property type="entry name" value="DDE_1"/>
    <property type="match status" value="1"/>
</dbReference>
<evidence type="ECO:0000313" key="2">
    <source>
        <dbReference type="EMBL" id="GMF27607.1"/>
    </source>
</evidence>
<accession>A0A9W6X212</accession>
<dbReference type="OrthoDB" id="88668at2759"/>
<keyword evidence="3" id="KW-1185">Reference proteome</keyword>
<organism evidence="2 3">
    <name type="scientific">Phytophthora lilii</name>
    <dbReference type="NCBI Taxonomy" id="2077276"/>
    <lineage>
        <taxon>Eukaryota</taxon>
        <taxon>Sar</taxon>
        <taxon>Stramenopiles</taxon>
        <taxon>Oomycota</taxon>
        <taxon>Peronosporomycetes</taxon>
        <taxon>Peronosporales</taxon>
        <taxon>Peronosporaceae</taxon>
        <taxon>Phytophthora</taxon>
    </lineage>
</organism>
<evidence type="ECO:0000259" key="1">
    <source>
        <dbReference type="Pfam" id="PF03184"/>
    </source>
</evidence>
<sequence length="270" mass="30562">MDRDHTILMDETAVYFEDPRTQTVDVLGARHIVLRSTGYASMRITVILAVTASGRKLPPVLIWKGKDTPAFEKIGGMYVTKQKRVWVDSGLLKRWIDLQFPLVDGGDGKFLLWDSMRAHISRELKAKCEARRVGMCVILGGLTPYLQAGDIAIYRTFKDILCGEINAWKESGDVQYTKAGNPRPPAVEVVCDWIRRSWAATECETVSNSITAAGFSNNPYDWFIARHDVYGEPFMEKWESKAETEADAFNMTEFDDALNDITLLHEEDED</sequence>
<dbReference type="GO" id="GO:0003676">
    <property type="term" value="F:nucleic acid binding"/>
    <property type="evidence" value="ECO:0007669"/>
    <property type="project" value="InterPro"/>
</dbReference>
<evidence type="ECO:0000313" key="3">
    <source>
        <dbReference type="Proteomes" id="UP001165083"/>
    </source>
</evidence>
<protein>
    <submittedName>
        <fullName evidence="2">Unnamed protein product</fullName>
    </submittedName>
</protein>
<dbReference type="InterPro" id="IPR004875">
    <property type="entry name" value="DDE_SF_endonuclease_dom"/>
</dbReference>
<reference evidence="2" key="1">
    <citation type="submission" date="2023-04" db="EMBL/GenBank/DDBJ databases">
        <title>Phytophthora lilii NBRC 32176.</title>
        <authorList>
            <person name="Ichikawa N."/>
            <person name="Sato H."/>
            <person name="Tonouchi N."/>
        </authorList>
    </citation>
    <scope>NUCLEOTIDE SEQUENCE</scope>
    <source>
        <strain evidence="2">NBRC 32176</strain>
    </source>
</reference>
<gene>
    <name evidence="2" type="ORF">Plil01_001156200</name>
</gene>
<proteinExistence type="predicted"/>
<dbReference type="EMBL" id="BSXW01000668">
    <property type="protein sequence ID" value="GMF27607.1"/>
    <property type="molecule type" value="Genomic_DNA"/>
</dbReference>
<comment type="caution">
    <text evidence="2">The sequence shown here is derived from an EMBL/GenBank/DDBJ whole genome shotgun (WGS) entry which is preliminary data.</text>
</comment>
<dbReference type="AlphaFoldDB" id="A0A9W6X212"/>